<dbReference type="Gene3D" id="2.60.120.620">
    <property type="entry name" value="q2cbj1_9rhob like domain"/>
    <property type="match status" value="1"/>
</dbReference>
<dbReference type="InterPro" id="IPR045054">
    <property type="entry name" value="P4HA-like"/>
</dbReference>
<dbReference type="GO" id="GO:0046872">
    <property type="term" value="F:metal ion binding"/>
    <property type="evidence" value="ECO:0007669"/>
    <property type="project" value="UniProtKB-KW"/>
</dbReference>
<feature type="compositionally biased region" description="Basic and acidic residues" evidence="4">
    <location>
        <begin position="1"/>
        <end position="12"/>
    </location>
</feature>
<dbReference type="OMA" id="QFFGQHY"/>
<dbReference type="PANTHER" id="PTHR10869:SF236">
    <property type="entry name" value="PROLYL 4-HYDROXYLASE ALPHA SUBUNIT DOMAIN-CONTAINING PROTEIN"/>
    <property type="match status" value="1"/>
</dbReference>
<sequence>MATPKRNEEELGKNNSRKKKKASGKAIEVKLEWPVIKPKKDLQINRLKGTHLFTIPNFFTTIEAKSFVEVTETLGFTHQGSRGPAYGEAYRDNDRISVSDPVLAERIWQVGLKRIFEDINLPNKVPVGLNPNIRFYRYNVGQWFGRHIDESVDLGEGRRTQYTLLIYLSGISSFKGKKKDSQDSSLQSLGGGETVFYDQRLGVVAEV</sequence>
<dbReference type="GO" id="GO:0005789">
    <property type="term" value="C:endoplasmic reticulum membrane"/>
    <property type="evidence" value="ECO:0007669"/>
    <property type="project" value="UniProtKB-SubCell"/>
</dbReference>
<evidence type="ECO:0000256" key="2">
    <source>
        <dbReference type="ARBA" id="ARBA00022723"/>
    </source>
</evidence>
<evidence type="ECO:0000256" key="1">
    <source>
        <dbReference type="ARBA" id="ARBA00004586"/>
    </source>
</evidence>
<keyword evidence="6" id="KW-1185">Reference proteome</keyword>
<reference evidence="6" key="1">
    <citation type="journal article" date="2017" name="Nat. Commun.">
        <title>The asparagus genome sheds light on the origin and evolution of a young Y chromosome.</title>
        <authorList>
            <person name="Harkess A."/>
            <person name="Zhou J."/>
            <person name="Xu C."/>
            <person name="Bowers J.E."/>
            <person name="Van der Hulst R."/>
            <person name="Ayyampalayam S."/>
            <person name="Mercati F."/>
            <person name="Riccardi P."/>
            <person name="McKain M.R."/>
            <person name="Kakrana A."/>
            <person name="Tang H."/>
            <person name="Ray J."/>
            <person name="Groenendijk J."/>
            <person name="Arikit S."/>
            <person name="Mathioni S.M."/>
            <person name="Nakano M."/>
            <person name="Shan H."/>
            <person name="Telgmann-Rauber A."/>
            <person name="Kanno A."/>
            <person name="Yue Z."/>
            <person name="Chen H."/>
            <person name="Li W."/>
            <person name="Chen Y."/>
            <person name="Xu X."/>
            <person name="Zhang Y."/>
            <person name="Luo S."/>
            <person name="Chen H."/>
            <person name="Gao J."/>
            <person name="Mao Z."/>
            <person name="Pires J.C."/>
            <person name="Luo M."/>
            <person name="Kudrna D."/>
            <person name="Wing R.A."/>
            <person name="Meyers B.C."/>
            <person name="Yi K."/>
            <person name="Kong H."/>
            <person name="Lavrijsen P."/>
            <person name="Sunseri F."/>
            <person name="Falavigna A."/>
            <person name="Ye Y."/>
            <person name="Leebens-Mack J.H."/>
            <person name="Chen G."/>
        </authorList>
    </citation>
    <scope>NUCLEOTIDE SEQUENCE [LARGE SCALE GENOMIC DNA]</scope>
    <source>
        <strain evidence="6">cv. DH0086</strain>
    </source>
</reference>
<organism evidence="5 6">
    <name type="scientific">Asparagus officinalis</name>
    <name type="common">Garden asparagus</name>
    <dbReference type="NCBI Taxonomy" id="4686"/>
    <lineage>
        <taxon>Eukaryota</taxon>
        <taxon>Viridiplantae</taxon>
        <taxon>Streptophyta</taxon>
        <taxon>Embryophyta</taxon>
        <taxon>Tracheophyta</taxon>
        <taxon>Spermatophyta</taxon>
        <taxon>Magnoliopsida</taxon>
        <taxon>Liliopsida</taxon>
        <taxon>Asparagales</taxon>
        <taxon>Asparagaceae</taxon>
        <taxon>Asparagoideae</taxon>
        <taxon>Asparagus</taxon>
    </lineage>
</organism>
<keyword evidence="2" id="KW-0479">Metal-binding</keyword>
<dbReference type="Gramene" id="ONK73047">
    <property type="protein sequence ID" value="ONK73047"/>
    <property type="gene ID" value="A4U43_C04F26590"/>
</dbReference>
<dbReference type="GO" id="GO:0004656">
    <property type="term" value="F:procollagen-proline 4-dioxygenase activity"/>
    <property type="evidence" value="ECO:0007669"/>
    <property type="project" value="TreeGrafter"/>
</dbReference>
<dbReference type="EMBL" id="CM007384">
    <property type="protein sequence ID" value="ONK73047.1"/>
    <property type="molecule type" value="Genomic_DNA"/>
</dbReference>
<evidence type="ECO:0000256" key="3">
    <source>
        <dbReference type="ARBA" id="ARBA00023004"/>
    </source>
</evidence>
<protein>
    <recommendedName>
        <fullName evidence="7">Prolyl 4-hydroxylase alpha subunit domain-containing protein</fullName>
    </recommendedName>
</protein>
<keyword evidence="3" id="KW-0408">Iron</keyword>
<gene>
    <name evidence="5" type="ORF">A4U43_C04F26590</name>
</gene>
<accession>A0A5P1F6L0</accession>
<evidence type="ECO:0000313" key="6">
    <source>
        <dbReference type="Proteomes" id="UP000243459"/>
    </source>
</evidence>
<dbReference type="PANTHER" id="PTHR10869">
    <property type="entry name" value="PROLYL 4-HYDROXYLASE ALPHA SUBUNIT"/>
    <property type="match status" value="1"/>
</dbReference>
<name>A0A5P1F6L0_ASPOF</name>
<comment type="subcellular location">
    <subcellularLocation>
        <location evidence="1">Endoplasmic reticulum membrane</location>
    </subcellularLocation>
</comment>
<evidence type="ECO:0000313" key="5">
    <source>
        <dbReference type="EMBL" id="ONK73047.1"/>
    </source>
</evidence>
<dbReference type="AlphaFoldDB" id="A0A5P1F6L0"/>
<evidence type="ECO:0000256" key="4">
    <source>
        <dbReference type="SAM" id="MobiDB-lite"/>
    </source>
</evidence>
<dbReference type="Proteomes" id="UP000243459">
    <property type="component" value="Chromosome 4"/>
</dbReference>
<evidence type="ECO:0008006" key="7">
    <source>
        <dbReference type="Google" id="ProtNLM"/>
    </source>
</evidence>
<proteinExistence type="predicted"/>
<feature type="region of interest" description="Disordered" evidence="4">
    <location>
        <begin position="1"/>
        <end position="23"/>
    </location>
</feature>